<dbReference type="Proteomes" id="UP001239111">
    <property type="component" value="Chromosome 4"/>
</dbReference>
<reference evidence="1" key="1">
    <citation type="submission" date="2023-04" db="EMBL/GenBank/DDBJ databases">
        <title>A chromosome-level genome assembly of the parasitoid wasp Eretmocerus hayati.</title>
        <authorList>
            <person name="Zhong Y."/>
            <person name="Liu S."/>
            <person name="Liu Y."/>
        </authorList>
    </citation>
    <scope>NUCLEOTIDE SEQUENCE</scope>
    <source>
        <strain evidence="1">ZJU_SS_LIU_2023</strain>
    </source>
</reference>
<keyword evidence="2" id="KW-1185">Reference proteome</keyword>
<evidence type="ECO:0000313" key="2">
    <source>
        <dbReference type="Proteomes" id="UP001239111"/>
    </source>
</evidence>
<dbReference type="EMBL" id="CM056744">
    <property type="protein sequence ID" value="KAJ8665394.1"/>
    <property type="molecule type" value="Genomic_DNA"/>
</dbReference>
<protein>
    <submittedName>
        <fullName evidence="1">Uncharacterized protein</fullName>
    </submittedName>
</protein>
<accession>A0ACC2N2K0</accession>
<gene>
    <name evidence="1" type="ORF">QAD02_007056</name>
</gene>
<organism evidence="1 2">
    <name type="scientific">Eretmocerus hayati</name>
    <dbReference type="NCBI Taxonomy" id="131215"/>
    <lineage>
        <taxon>Eukaryota</taxon>
        <taxon>Metazoa</taxon>
        <taxon>Ecdysozoa</taxon>
        <taxon>Arthropoda</taxon>
        <taxon>Hexapoda</taxon>
        <taxon>Insecta</taxon>
        <taxon>Pterygota</taxon>
        <taxon>Neoptera</taxon>
        <taxon>Endopterygota</taxon>
        <taxon>Hymenoptera</taxon>
        <taxon>Apocrita</taxon>
        <taxon>Proctotrupomorpha</taxon>
        <taxon>Chalcidoidea</taxon>
        <taxon>Aphelinidae</taxon>
        <taxon>Aphelininae</taxon>
        <taxon>Eretmocerus</taxon>
    </lineage>
</organism>
<comment type="caution">
    <text evidence="1">The sequence shown here is derived from an EMBL/GenBank/DDBJ whole genome shotgun (WGS) entry which is preliminary data.</text>
</comment>
<name>A0ACC2N2K0_9HYME</name>
<proteinExistence type="predicted"/>
<sequence>MMFQRRRRRRQSARPESADAPNGPVLPEVMGVRHETITGTLGNSSTAAPGSSREPMASALTAQQFIGEHYDCFPRCHANSADSPGLDDASSAGVASGSSAGTSRPVLEGVRHIVDKSASLASSRESRFLSESARRSILDSVFSDDIIMPVPAQ</sequence>
<evidence type="ECO:0000313" key="1">
    <source>
        <dbReference type="EMBL" id="KAJ8665394.1"/>
    </source>
</evidence>